<dbReference type="InterPro" id="IPR000701">
    <property type="entry name" value="SuccDH_FuR_B_TM-su"/>
</dbReference>
<evidence type="ECO:0000256" key="1">
    <source>
        <dbReference type="ARBA" id="ARBA00004370"/>
    </source>
</evidence>
<keyword evidence="3 8" id="KW-0812">Transmembrane</keyword>
<evidence type="ECO:0000256" key="8">
    <source>
        <dbReference type="SAM" id="Phobius"/>
    </source>
</evidence>
<dbReference type="SUPFAM" id="SSF81343">
    <property type="entry name" value="Fumarate reductase respiratory complex transmembrane subunits"/>
    <property type="match status" value="1"/>
</dbReference>
<keyword evidence="2" id="KW-0349">Heme</keyword>
<dbReference type="GO" id="GO:0016491">
    <property type="term" value="F:oxidoreductase activity"/>
    <property type="evidence" value="ECO:0007669"/>
    <property type="project" value="UniProtKB-KW"/>
</dbReference>
<comment type="subcellular location">
    <subcellularLocation>
        <location evidence="1">Membrane</location>
    </subcellularLocation>
</comment>
<gene>
    <name evidence="9" type="primary">sdhD</name>
    <name evidence="9" type="ORF">NITHO_3630006</name>
</gene>
<keyword evidence="4" id="KW-0479">Metal-binding</keyword>
<evidence type="ECO:0000256" key="5">
    <source>
        <dbReference type="ARBA" id="ARBA00022989"/>
    </source>
</evidence>
<comment type="caution">
    <text evidence="9">The sequence shown here is derived from an EMBL/GenBank/DDBJ whole genome shotgun (WGS) entry which is preliminary data.</text>
</comment>
<dbReference type="EMBL" id="CAGS01000294">
    <property type="protein sequence ID" value="CCF84600.1"/>
    <property type="molecule type" value="Genomic_DNA"/>
</dbReference>
<evidence type="ECO:0000313" key="9">
    <source>
        <dbReference type="EMBL" id="CCF84600.1"/>
    </source>
</evidence>
<sequence length="125" mass="14079">MIAIPRGTESRPVKSNVDMLSWYFFRVSGLLLIGLVFGHIVAVHLVTPIDQVDFRFVQGRYTTPFWRVYDWLMLTLALFHGINGLRTAGEDYMHARGWRAVFVAVLAVLALAFFAVGTYNVITAG</sequence>
<dbReference type="AlphaFoldDB" id="I4EIT8"/>
<feature type="transmembrane region" description="Helical" evidence="8">
    <location>
        <begin position="97"/>
        <end position="122"/>
    </location>
</feature>
<dbReference type="Proteomes" id="UP000004221">
    <property type="component" value="Unassembled WGS sequence"/>
</dbReference>
<evidence type="ECO:0000313" key="10">
    <source>
        <dbReference type="Proteomes" id="UP000004221"/>
    </source>
</evidence>
<feature type="transmembrane region" description="Helical" evidence="8">
    <location>
        <begin position="20"/>
        <end position="46"/>
    </location>
</feature>
<organism evidence="9 10">
    <name type="scientific">Nitrolancea hollandica Lb</name>
    <dbReference type="NCBI Taxonomy" id="1129897"/>
    <lineage>
        <taxon>Bacteria</taxon>
        <taxon>Pseudomonadati</taxon>
        <taxon>Thermomicrobiota</taxon>
        <taxon>Thermomicrobia</taxon>
        <taxon>Sphaerobacterales</taxon>
        <taxon>Sphaerobacterineae</taxon>
        <taxon>Sphaerobacteraceae</taxon>
        <taxon>Nitrolancea</taxon>
    </lineage>
</organism>
<dbReference type="GO" id="GO:0046872">
    <property type="term" value="F:metal ion binding"/>
    <property type="evidence" value="ECO:0007669"/>
    <property type="project" value="UniProtKB-KW"/>
</dbReference>
<dbReference type="GO" id="GO:0016020">
    <property type="term" value="C:membrane"/>
    <property type="evidence" value="ECO:0007669"/>
    <property type="project" value="UniProtKB-SubCell"/>
</dbReference>
<proteinExistence type="predicted"/>
<feature type="transmembrane region" description="Helical" evidence="8">
    <location>
        <begin position="66"/>
        <end position="85"/>
    </location>
</feature>
<evidence type="ECO:0000256" key="7">
    <source>
        <dbReference type="ARBA" id="ARBA00023136"/>
    </source>
</evidence>
<reference evidence="9 10" key="1">
    <citation type="journal article" date="2012" name="ISME J.">
        <title>Nitrification expanded: discovery, physiology and genomics of a nitrite-oxidizing bacterium from the phylum Chloroflexi.</title>
        <authorList>
            <person name="Sorokin D.Y."/>
            <person name="Lucker S."/>
            <person name="Vejmelkova D."/>
            <person name="Kostrikina N.A."/>
            <person name="Kleerebezem R."/>
            <person name="Rijpstra W.I."/>
            <person name="Damste J.S."/>
            <person name="Le Paslier D."/>
            <person name="Muyzer G."/>
            <person name="Wagner M."/>
            <person name="van Loosdrecht M.C."/>
            <person name="Daims H."/>
        </authorList>
    </citation>
    <scope>NUCLEOTIDE SEQUENCE [LARGE SCALE GENOMIC DNA]</scope>
    <source>
        <strain evidence="10">none</strain>
    </source>
</reference>
<keyword evidence="10" id="KW-1185">Reference proteome</keyword>
<keyword evidence="6" id="KW-0408">Iron</keyword>
<name>I4EIT8_9BACT</name>
<dbReference type="RefSeq" id="WP_008478865.1">
    <property type="nucleotide sequence ID" value="NZ_CAGS01000294.1"/>
</dbReference>
<protein>
    <submittedName>
        <fullName evidence="9">Succinate dehydrogenase, hydrophobic membrane anchor protein</fullName>
        <ecNumber evidence="9">1.3.99.1</ecNumber>
    </submittedName>
</protein>
<evidence type="ECO:0000256" key="2">
    <source>
        <dbReference type="ARBA" id="ARBA00022617"/>
    </source>
</evidence>
<evidence type="ECO:0000256" key="4">
    <source>
        <dbReference type="ARBA" id="ARBA00022723"/>
    </source>
</evidence>
<dbReference type="Gene3D" id="1.20.1300.10">
    <property type="entry name" value="Fumarate reductase/succinate dehydrogenase, transmembrane subunit"/>
    <property type="match status" value="1"/>
</dbReference>
<accession>I4EIT8</accession>
<keyword evidence="9" id="KW-0560">Oxidoreductase</keyword>
<evidence type="ECO:0000256" key="6">
    <source>
        <dbReference type="ARBA" id="ARBA00023004"/>
    </source>
</evidence>
<dbReference type="Pfam" id="PF01127">
    <property type="entry name" value="Sdh_cyt"/>
    <property type="match status" value="1"/>
</dbReference>
<keyword evidence="7 8" id="KW-0472">Membrane</keyword>
<keyword evidence="5 8" id="KW-1133">Transmembrane helix</keyword>
<evidence type="ECO:0000256" key="3">
    <source>
        <dbReference type="ARBA" id="ARBA00022692"/>
    </source>
</evidence>
<dbReference type="OrthoDB" id="67843at2"/>
<dbReference type="InterPro" id="IPR034804">
    <property type="entry name" value="SQR/QFR_C/D"/>
</dbReference>
<dbReference type="EC" id="1.3.99.1" evidence="9"/>